<dbReference type="Proteomes" id="UP000503003">
    <property type="component" value="Chromosome 2"/>
</dbReference>
<accession>A0A6G7CQT1</accession>
<dbReference type="GO" id="GO:0000160">
    <property type="term" value="P:phosphorelay signal transduction system"/>
    <property type="evidence" value="ECO:0007669"/>
    <property type="project" value="InterPro"/>
</dbReference>
<dbReference type="Gene3D" id="3.20.20.450">
    <property type="entry name" value="EAL domain"/>
    <property type="match status" value="1"/>
</dbReference>
<feature type="domain" description="EAL" evidence="3">
    <location>
        <begin position="140"/>
        <end position="385"/>
    </location>
</feature>
<dbReference type="SUPFAM" id="SSF141868">
    <property type="entry name" value="EAL domain-like"/>
    <property type="match status" value="1"/>
</dbReference>
<dbReference type="InterPro" id="IPR035919">
    <property type="entry name" value="EAL_sf"/>
</dbReference>
<evidence type="ECO:0000259" key="3">
    <source>
        <dbReference type="PROSITE" id="PS50883"/>
    </source>
</evidence>
<evidence type="ECO:0000256" key="1">
    <source>
        <dbReference type="PROSITE-ProRule" id="PRU00169"/>
    </source>
</evidence>
<dbReference type="SUPFAM" id="SSF52172">
    <property type="entry name" value="CheY-like"/>
    <property type="match status" value="1"/>
</dbReference>
<dbReference type="PROSITE" id="PS50883">
    <property type="entry name" value="EAL"/>
    <property type="match status" value="1"/>
</dbReference>
<dbReference type="EMBL" id="CP049332">
    <property type="protein sequence ID" value="QIH44358.1"/>
    <property type="molecule type" value="Genomic_DNA"/>
</dbReference>
<dbReference type="PANTHER" id="PTHR33121">
    <property type="entry name" value="CYCLIC DI-GMP PHOSPHODIESTERASE PDEF"/>
    <property type="match status" value="1"/>
</dbReference>
<proteinExistence type="predicted"/>
<protein>
    <submittedName>
        <fullName evidence="4">EAL domain-containing protein</fullName>
    </submittedName>
</protein>
<gene>
    <name evidence="4" type="ORF">G5S32_20660</name>
</gene>
<dbReference type="InterPro" id="IPR001789">
    <property type="entry name" value="Sig_transdc_resp-reg_receiver"/>
</dbReference>
<name>A0A6G7CQT1_9VIBR</name>
<keyword evidence="1" id="KW-0597">Phosphoprotein</keyword>
<evidence type="ECO:0000259" key="2">
    <source>
        <dbReference type="PROSITE" id="PS50110"/>
    </source>
</evidence>
<dbReference type="RefSeq" id="WP_165314018.1">
    <property type="nucleotide sequence ID" value="NZ_CP049332.1"/>
</dbReference>
<dbReference type="PROSITE" id="PS50110">
    <property type="entry name" value="RESPONSE_REGULATORY"/>
    <property type="match status" value="1"/>
</dbReference>
<dbReference type="SMART" id="SM00052">
    <property type="entry name" value="EAL"/>
    <property type="match status" value="1"/>
</dbReference>
<dbReference type="Pfam" id="PF00072">
    <property type="entry name" value="Response_reg"/>
    <property type="match status" value="1"/>
</dbReference>
<dbReference type="PANTHER" id="PTHR33121:SF70">
    <property type="entry name" value="SIGNALING PROTEIN YKOW"/>
    <property type="match status" value="1"/>
</dbReference>
<dbReference type="InterPro" id="IPR011006">
    <property type="entry name" value="CheY-like_superfamily"/>
</dbReference>
<dbReference type="AlphaFoldDB" id="A0A6G7CQT1"/>
<dbReference type="KEGG" id="vzi:G5S32_20660"/>
<reference evidence="4 5" key="1">
    <citation type="submission" date="2020-02" db="EMBL/GenBank/DDBJ databases">
        <title>A complete genome of a marine bacterium Vibrio sp. ZWAL4003 isolated from the mangrove sediment with the ability to degrade polysaccharides.</title>
        <authorList>
            <person name="Wu J."/>
            <person name="Qu W."/>
            <person name="Zeng R."/>
        </authorList>
    </citation>
    <scope>NUCLEOTIDE SEQUENCE [LARGE SCALE GENOMIC DNA]</scope>
    <source>
        <strain evidence="4 5">ZWAL4003</strain>
    </source>
</reference>
<dbReference type="InterPro" id="IPR050706">
    <property type="entry name" value="Cyclic-di-GMP_PDE-like"/>
</dbReference>
<dbReference type="Pfam" id="PF00563">
    <property type="entry name" value="EAL"/>
    <property type="match status" value="1"/>
</dbReference>
<feature type="modified residue" description="4-aspartylphosphate" evidence="1">
    <location>
        <position position="57"/>
    </location>
</feature>
<dbReference type="GO" id="GO:0071111">
    <property type="term" value="F:cyclic-guanylate-specific phosphodiesterase activity"/>
    <property type="evidence" value="ECO:0007669"/>
    <property type="project" value="InterPro"/>
</dbReference>
<dbReference type="Gene3D" id="3.40.50.2300">
    <property type="match status" value="1"/>
</dbReference>
<sequence length="385" mass="43689">MPHRIHSVLIVDDDPIQCITLKIQLQTFGITEVRVAQSSKNGLEICEQQDFDLVFCDLSMPEEDGLTFLNALNQLGYEGKLCLLSGHDKSIIALAEMMCRQLGLGVISSQTKPISNTDLASVLNAVTIANPKPKVSNKVIEFLRSDLDVAFNSKRLVNFYQPQCRFTNETQSGNEVLIRWDHPQYGYLNPSAFLPIIDKEQWHVRLFFYVLEQALEDYRSGPLTGSISVNAALANFDDSNFAFQVLEYCERYNFEPANLIIEMTEMEVYKHNPTMFENFARLRLNDVELAIDDFGAGYSSLIKLADLPFTEMKIDRALITSCHRDKRKSAILSLVVSMAKQLDMRLVAEGVEDNETWTHLQSMGIDLCQGYFTGRPQPIEYKLMA</sequence>
<evidence type="ECO:0000313" key="5">
    <source>
        <dbReference type="Proteomes" id="UP000503003"/>
    </source>
</evidence>
<organism evidence="4 5">
    <name type="scientific">Vibrio ziniensis</name>
    <dbReference type="NCBI Taxonomy" id="2711221"/>
    <lineage>
        <taxon>Bacteria</taxon>
        <taxon>Pseudomonadati</taxon>
        <taxon>Pseudomonadota</taxon>
        <taxon>Gammaproteobacteria</taxon>
        <taxon>Vibrionales</taxon>
        <taxon>Vibrionaceae</taxon>
        <taxon>Vibrio</taxon>
    </lineage>
</organism>
<feature type="domain" description="Response regulatory" evidence="2">
    <location>
        <begin position="7"/>
        <end position="127"/>
    </location>
</feature>
<dbReference type="SMART" id="SM00448">
    <property type="entry name" value="REC"/>
    <property type="match status" value="1"/>
</dbReference>
<evidence type="ECO:0000313" key="4">
    <source>
        <dbReference type="EMBL" id="QIH44358.1"/>
    </source>
</evidence>
<dbReference type="CDD" id="cd01948">
    <property type="entry name" value="EAL"/>
    <property type="match status" value="1"/>
</dbReference>
<keyword evidence="5" id="KW-1185">Reference proteome</keyword>
<dbReference type="InterPro" id="IPR001633">
    <property type="entry name" value="EAL_dom"/>
</dbReference>